<dbReference type="Proteomes" id="UP001500975">
    <property type="component" value="Unassembled WGS sequence"/>
</dbReference>
<protein>
    <submittedName>
        <fullName evidence="2">AAA family ATPase</fullName>
    </submittedName>
</protein>
<organism evidence="2 3">
    <name type="scientific">Variovorax defluvii</name>
    <dbReference type="NCBI Taxonomy" id="913761"/>
    <lineage>
        <taxon>Bacteria</taxon>
        <taxon>Pseudomonadati</taxon>
        <taxon>Pseudomonadota</taxon>
        <taxon>Betaproteobacteria</taxon>
        <taxon>Burkholderiales</taxon>
        <taxon>Comamonadaceae</taxon>
        <taxon>Variovorax</taxon>
    </lineage>
</organism>
<dbReference type="PANTHER" id="PTHR32182:SF22">
    <property type="entry name" value="ATP-DEPENDENT ENDONUCLEASE, OLD FAMILY-RELATED"/>
    <property type="match status" value="1"/>
</dbReference>
<name>A0ABP8IF88_9BURK</name>
<dbReference type="PIRSF" id="PIRSF029347">
    <property type="entry name" value="RecF"/>
    <property type="match status" value="1"/>
</dbReference>
<dbReference type="RefSeq" id="WP_345541573.1">
    <property type="nucleotide sequence ID" value="NZ_BAABGJ010000081.1"/>
</dbReference>
<dbReference type="InterPro" id="IPR003959">
    <property type="entry name" value="ATPase_AAA_core"/>
</dbReference>
<evidence type="ECO:0000313" key="3">
    <source>
        <dbReference type="Proteomes" id="UP001500975"/>
    </source>
</evidence>
<dbReference type="SUPFAM" id="SSF52540">
    <property type="entry name" value="P-loop containing nucleoside triphosphate hydrolases"/>
    <property type="match status" value="1"/>
</dbReference>
<dbReference type="InterPro" id="IPR027417">
    <property type="entry name" value="P-loop_NTPase"/>
</dbReference>
<proteinExistence type="predicted"/>
<accession>A0ABP8IF88</accession>
<evidence type="ECO:0000313" key="2">
    <source>
        <dbReference type="EMBL" id="GAA4357462.1"/>
    </source>
</evidence>
<dbReference type="InterPro" id="IPR014555">
    <property type="entry name" value="RecF-like"/>
</dbReference>
<gene>
    <name evidence="2" type="ORF">GCM10023165_51400</name>
</gene>
<evidence type="ECO:0000259" key="1">
    <source>
        <dbReference type="Pfam" id="PF13304"/>
    </source>
</evidence>
<dbReference type="Gene3D" id="3.40.50.300">
    <property type="entry name" value="P-loop containing nucleotide triphosphate hydrolases"/>
    <property type="match status" value="2"/>
</dbReference>
<dbReference type="Pfam" id="PF13304">
    <property type="entry name" value="AAA_21"/>
    <property type="match status" value="1"/>
</dbReference>
<sequence length="366" mass="41357">MRRLEKLSIRNYKSIQDQTLELGQLNVFIGGNGVGKSNLISVFRFLREVVTQNLAGYTATKGGAETLLHFGRKASKSMAFSLEFAEGHEANGYNLELLPTDDDSFLIRIEQATYQDKKRFPPPHKPFDIPVAANVRESGLREHPHLCAQQALTALDSYRVYHFHDTSDSAPMKASVSIDDNRFLQPQAENLAAFLYWMQEKRPDHYRSIVDTVRQIAPFFDDFRLAPSRLNETRIRLEWREKGSDSYFNAHALSDGTLRFICLATLLLQPEPPAMVLLDEPELGLHPAAVALLADLLSSASTESQVLVATQSVTLVNQFGPDEVWAVDRQDHATIFRHLSDEDMGQWLDDYSLGELWEKNLLGARP</sequence>
<reference evidence="3" key="1">
    <citation type="journal article" date="2019" name="Int. J. Syst. Evol. Microbiol.">
        <title>The Global Catalogue of Microorganisms (GCM) 10K type strain sequencing project: providing services to taxonomists for standard genome sequencing and annotation.</title>
        <authorList>
            <consortium name="The Broad Institute Genomics Platform"/>
            <consortium name="The Broad Institute Genome Sequencing Center for Infectious Disease"/>
            <person name="Wu L."/>
            <person name="Ma J."/>
        </authorList>
    </citation>
    <scope>NUCLEOTIDE SEQUENCE [LARGE SCALE GENOMIC DNA]</scope>
    <source>
        <strain evidence="3">JCM 17804</strain>
    </source>
</reference>
<dbReference type="PANTHER" id="PTHR32182">
    <property type="entry name" value="DNA REPLICATION AND REPAIR PROTEIN RECF"/>
    <property type="match status" value="1"/>
</dbReference>
<dbReference type="EMBL" id="BAABGJ010000081">
    <property type="protein sequence ID" value="GAA4357462.1"/>
    <property type="molecule type" value="Genomic_DNA"/>
</dbReference>
<feature type="domain" description="ATPase AAA-type core" evidence="1">
    <location>
        <begin position="25"/>
        <end position="317"/>
    </location>
</feature>
<comment type="caution">
    <text evidence="2">The sequence shown here is derived from an EMBL/GenBank/DDBJ whole genome shotgun (WGS) entry which is preliminary data.</text>
</comment>
<keyword evidence="3" id="KW-1185">Reference proteome</keyword>